<dbReference type="AlphaFoldDB" id="A0A0L0DJ75"/>
<feature type="chain" id="PRO_5005537565" evidence="9">
    <location>
        <begin position="27"/>
        <end position="169"/>
    </location>
</feature>
<evidence type="ECO:0000256" key="2">
    <source>
        <dbReference type="ARBA" id="ARBA00004687"/>
    </source>
</evidence>
<name>A0A0L0DJ75_THETB</name>
<keyword evidence="9" id="KW-0732">Signal</keyword>
<feature type="transmembrane region" description="Helical" evidence="8">
    <location>
        <begin position="116"/>
        <end position="136"/>
    </location>
</feature>
<dbReference type="RefSeq" id="XP_013755406.1">
    <property type="nucleotide sequence ID" value="XM_013899952.1"/>
</dbReference>
<organism evidence="10 11">
    <name type="scientific">Thecamonas trahens ATCC 50062</name>
    <dbReference type="NCBI Taxonomy" id="461836"/>
    <lineage>
        <taxon>Eukaryota</taxon>
        <taxon>Apusozoa</taxon>
        <taxon>Apusomonadida</taxon>
        <taxon>Apusomonadidae</taxon>
        <taxon>Thecamonas</taxon>
    </lineage>
</organism>
<keyword evidence="5" id="KW-0256">Endoplasmic reticulum</keyword>
<evidence type="ECO:0000256" key="4">
    <source>
        <dbReference type="ARBA" id="ARBA00022692"/>
    </source>
</evidence>
<evidence type="ECO:0000256" key="1">
    <source>
        <dbReference type="ARBA" id="ARBA00004477"/>
    </source>
</evidence>
<feature type="transmembrane region" description="Helical" evidence="8">
    <location>
        <begin position="148"/>
        <end position="168"/>
    </location>
</feature>
<proteinExistence type="predicted"/>
<comment type="subcellular location">
    <subcellularLocation>
        <location evidence="1">Endoplasmic reticulum membrane</location>
        <topology evidence="1">Multi-pass membrane protein</topology>
    </subcellularLocation>
</comment>
<feature type="transmembrane region" description="Helical" evidence="8">
    <location>
        <begin position="36"/>
        <end position="51"/>
    </location>
</feature>
<evidence type="ECO:0000256" key="7">
    <source>
        <dbReference type="ARBA" id="ARBA00023136"/>
    </source>
</evidence>
<dbReference type="Proteomes" id="UP000054408">
    <property type="component" value="Unassembled WGS sequence"/>
</dbReference>
<evidence type="ECO:0000256" key="3">
    <source>
        <dbReference type="ARBA" id="ARBA00022502"/>
    </source>
</evidence>
<accession>A0A0L0DJ75</accession>
<reference evidence="10 11" key="1">
    <citation type="submission" date="2010-05" db="EMBL/GenBank/DDBJ databases">
        <title>The Genome Sequence of Thecamonas trahens ATCC 50062.</title>
        <authorList>
            <consortium name="The Broad Institute Genome Sequencing Platform"/>
            <person name="Russ C."/>
            <person name="Cuomo C."/>
            <person name="Shea T."/>
            <person name="Young S.K."/>
            <person name="Zeng Q."/>
            <person name="Koehrsen M."/>
            <person name="Haas B."/>
            <person name="Borodovsky M."/>
            <person name="Guigo R."/>
            <person name="Alvarado L."/>
            <person name="Berlin A."/>
            <person name="Bochicchio J."/>
            <person name="Borenstein D."/>
            <person name="Chapman S."/>
            <person name="Chen Z."/>
            <person name="Freedman E."/>
            <person name="Gellesch M."/>
            <person name="Goldberg J."/>
            <person name="Griggs A."/>
            <person name="Gujja S."/>
            <person name="Heilman E."/>
            <person name="Heiman D."/>
            <person name="Hepburn T."/>
            <person name="Howarth C."/>
            <person name="Jen D."/>
            <person name="Larson L."/>
            <person name="Mehta T."/>
            <person name="Park D."/>
            <person name="Pearson M."/>
            <person name="Roberts A."/>
            <person name="Saif S."/>
            <person name="Shenoy N."/>
            <person name="Sisk P."/>
            <person name="Stolte C."/>
            <person name="Sykes S."/>
            <person name="Thomson T."/>
            <person name="Walk T."/>
            <person name="White J."/>
            <person name="Yandava C."/>
            <person name="Burger G."/>
            <person name="Gray M.W."/>
            <person name="Holland P.W.H."/>
            <person name="King N."/>
            <person name="Lang F.B.F."/>
            <person name="Roger A.J."/>
            <person name="Ruiz-Trillo I."/>
            <person name="Lander E."/>
            <person name="Nusbaum C."/>
        </authorList>
    </citation>
    <scope>NUCLEOTIDE SEQUENCE [LARGE SCALE GENOMIC DNA]</scope>
    <source>
        <strain evidence="10 11">ATCC 50062</strain>
    </source>
</reference>
<dbReference type="OrthoDB" id="17366at2759"/>
<sequence length="169" mass="17198">MRGGGASIVSAALVLAAFLVLPQLLCQPTTPPSVRLFVSAVATATALPLIWRPSPSPGAVSRLIATTSGALLPIFVSPFVMLVLITLGAPSSNDTLALALVLAVLVAGSGARDERLIAGMAWGAVVGAWLSAAALPLDWDRPWQAWPIPPAVGSVCGFVVGSALALVWN</sequence>
<dbReference type="InterPro" id="IPR009580">
    <property type="entry name" value="GPI_biosynthesis_protein_Pig-F"/>
</dbReference>
<evidence type="ECO:0000256" key="5">
    <source>
        <dbReference type="ARBA" id="ARBA00022824"/>
    </source>
</evidence>
<gene>
    <name evidence="10" type="ORF">AMSG_08330</name>
</gene>
<dbReference type="Pfam" id="PF06699">
    <property type="entry name" value="PIG-F"/>
    <property type="match status" value="1"/>
</dbReference>
<evidence type="ECO:0000313" key="11">
    <source>
        <dbReference type="Proteomes" id="UP000054408"/>
    </source>
</evidence>
<dbReference type="GO" id="GO:0006506">
    <property type="term" value="P:GPI anchor biosynthetic process"/>
    <property type="evidence" value="ECO:0007669"/>
    <property type="project" value="UniProtKB-UniPathway"/>
</dbReference>
<comment type="pathway">
    <text evidence="2">Glycolipid biosynthesis; glycosylphosphatidylinositol-anchor biosynthesis.</text>
</comment>
<evidence type="ECO:0000256" key="8">
    <source>
        <dbReference type="SAM" id="Phobius"/>
    </source>
</evidence>
<dbReference type="UniPathway" id="UPA00196"/>
<keyword evidence="3" id="KW-0337">GPI-anchor biosynthesis</keyword>
<evidence type="ECO:0000256" key="9">
    <source>
        <dbReference type="SAM" id="SignalP"/>
    </source>
</evidence>
<dbReference type="EMBL" id="GL349472">
    <property type="protein sequence ID" value="KNC52357.1"/>
    <property type="molecule type" value="Genomic_DNA"/>
</dbReference>
<dbReference type="GeneID" id="25567046"/>
<keyword evidence="7 8" id="KW-0472">Membrane</keyword>
<protein>
    <submittedName>
        <fullName evidence="10">Uncharacterized protein</fullName>
    </submittedName>
</protein>
<dbReference type="GO" id="GO:0005789">
    <property type="term" value="C:endoplasmic reticulum membrane"/>
    <property type="evidence" value="ECO:0007669"/>
    <property type="project" value="UniProtKB-SubCell"/>
</dbReference>
<keyword evidence="6 8" id="KW-1133">Transmembrane helix</keyword>
<feature type="transmembrane region" description="Helical" evidence="8">
    <location>
        <begin position="95"/>
        <end position="111"/>
    </location>
</feature>
<dbReference type="STRING" id="461836.A0A0L0DJ75"/>
<evidence type="ECO:0000256" key="6">
    <source>
        <dbReference type="ARBA" id="ARBA00022989"/>
    </source>
</evidence>
<keyword evidence="11" id="KW-1185">Reference proteome</keyword>
<evidence type="ECO:0000313" key="10">
    <source>
        <dbReference type="EMBL" id="KNC52357.1"/>
    </source>
</evidence>
<keyword evidence="4 8" id="KW-0812">Transmembrane</keyword>
<feature type="transmembrane region" description="Helical" evidence="8">
    <location>
        <begin position="63"/>
        <end position="89"/>
    </location>
</feature>
<feature type="signal peptide" evidence="9">
    <location>
        <begin position="1"/>
        <end position="26"/>
    </location>
</feature>